<comment type="caution">
    <text evidence="2">The sequence shown here is derived from an EMBL/GenBank/DDBJ whole genome shotgun (WGS) entry which is preliminary data.</text>
</comment>
<dbReference type="Proteomes" id="UP001152795">
    <property type="component" value="Unassembled WGS sequence"/>
</dbReference>
<dbReference type="Pfam" id="PF21052">
    <property type="entry name" value="EFR3_ARM"/>
    <property type="match status" value="1"/>
</dbReference>
<dbReference type="InterPro" id="IPR016024">
    <property type="entry name" value="ARM-type_fold"/>
</dbReference>
<dbReference type="EMBL" id="CACRXK020011353">
    <property type="protein sequence ID" value="CAB4021284.1"/>
    <property type="molecule type" value="Genomic_DNA"/>
</dbReference>
<organism evidence="2 3">
    <name type="scientific">Paramuricea clavata</name>
    <name type="common">Red gorgonian</name>
    <name type="synonym">Violescent sea-whip</name>
    <dbReference type="NCBI Taxonomy" id="317549"/>
    <lineage>
        <taxon>Eukaryota</taxon>
        <taxon>Metazoa</taxon>
        <taxon>Cnidaria</taxon>
        <taxon>Anthozoa</taxon>
        <taxon>Octocorallia</taxon>
        <taxon>Malacalcyonacea</taxon>
        <taxon>Plexauridae</taxon>
        <taxon>Paramuricea</taxon>
    </lineage>
</organism>
<dbReference type="PANTHER" id="PTHR12444">
    <property type="entry name" value="PROTEIN EFR3 HOMOLOG CMP44E"/>
    <property type="match status" value="1"/>
</dbReference>
<dbReference type="InterPro" id="IPR049152">
    <property type="entry name" value="EFR3-like_ARM"/>
</dbReference>
<dbReference type="InterPro" id="IPR051851">
    <property type="entry name" value="EFR3_Homologs"/>
</dbReference>
<evidence type="ECO:0000313" key="2">
    <source>
        <dbReference type="EMBL" id="CAB4021284.1"/>
    </source>
</evidence>
<dbReference type="OrthoDB" id="19232at2759"/>
<comment type="similarity">
    <text evidence="1">Belongs to the EFR3 family.</text>
</comment>
<evidence type="ECO:0000256" key="1">
    <source>
        <dbReference type="ARBA" id="ARBA00010216"/>
    </source>
</evidence>
<reference evidence="2" key="1">
    <citation type="submission" date="2020-04" db="EMBL/GenBank/DDBJ databases">
        <authorList>
            <person name="Alioto T."/>
            <person name="Alioto T."/>
            <person name="Gomez Garrido J."/>
        </authorList>
    </citation>
    <scope>NUCLEOTIDE SEQUENCE</scope>
    <source>
        <strain evidence="2">A484AB</strain>
    </source>
</reference>
<sequence>MATSQLCSCFGQLRPKYKRKVDQIFPRDARDGLVKSNMDKLIFYALSSPEKLDRIGAYLARKLESHIYWKRYEFVLITMEAMEQLLSACHAPDINLFVASFLKMVQALLESSETVLQIRGSDSFVIFANIEEDTPSYHRQYDFFVSKFSEMCYRDGASTEENSTIKMAGLRGLQGIFRKTVSDDLQVNIWDKVFMGKIIPSLLHVLEHGDWPIDNTHEESLDSEDDPCSFAEAILREIVSQASFGNVRAGIEPVLYHLDAAELWIPSEFAVHCFKIILYSVQNQYSYLVIQMLLNHLNKHVNSSLEMKTNVVEVISTSVAIASAESMGASVLEVFNTLLHHLRLSVDARSESSKSQEAFEQAIIKTVGIFAQVLPDYQKSEIMMFIMGKLPLNSKNLIRQHSYQRSQSLEDGDYENAQSEALQEMYLLCLLKIAVIYNSEKLSTTFPDTLLDSLLKVSISRNVRISKLAYEILQTLLDRQNNLPKLTIEGLMKTIEQNGIVIKKSSKADIMFFQKKKDELFWHIYQSASNRFNTTENIFVIYKTLILLAVEINDSGILVELIRFVLSLQLINGESTLTKAKAAIHATVCACLNFIGELMGISKLRRYVGTCMKIRQNYKYLLPAFAFSEEEIDFPQTELPSSVLISLEDVSKALEEGGFETKMLSSPYVPQPISELPNGQQDEKSHSLRSETGSLSSAEGVHFTIAEEVTFDTLKEVLQRNASQSVEGNLDLYNATFNDIAAIADGRAREFNVKMDDVLEVSDLIIEKNRIKEAPSISSLPGEDNYEMNFSDKYVY</sequence>
<accession>A0A7D9J3S0</accession>
<name>A0A7D9J3S0_PARCT</name>
<dbReference type="GO" id="GO:0072659">
    <property type="term" value="P:protein localization to plasma membrane"/>
    <property type="evidence" value="ECO:0007669"/>
    <property type="project" value="TreeGrafter"/>
</dbReference>
<dbReference type="GO" id="GO:0005886">
    <property type="term" value="C:plasma membrane"/>
    <property type="evidence" value="ECO:0007669"/>
    <property type="project" value="TreeGrafter"/>
</dbReference>
<keyword evidence="3" id="KW-1185">Reference proteome</keyword>
<gene>
    <name evidence="2" type="ORF">PACLA_8A007850</name>
</gene>
<protein>
    <submittedName>
        <fullName evidence="2">EFR3 homolog B-like</fullName>
    </submittedName>
</protein>
<evidence type="ECO:0000313" key="3">
    <source>
        <dbReference type="Proteomes" id="UP001152795"/>
    </source>
</evidence>
<dbReference type="PANTHER" id="PTHR12444:SF8">
    <property type="entry name" value="PROTEIN EFR3 HOMOLOG CMP44E"/>
    <property type="match status" value="1"/>
</dbReference>
<proteinExistence type="inferred from homology"/>
<dbReference type="AlphaFoldDB" id="A0A7D9J3S0"/>
<dbReference type="SUPFAM" id="SSF48371">
    <property type="entry name" value="ARM repeat"/>
    <property type="match status" value="1"/>
</dbReference>